<dbReference type="EMBL" id="CP029803">
    <property type="protein sequence ID" value="AWT59273.1"/>
    <property type="molecule type" value="Genomic_DNA"/>
</dbReference>
<evidence type="ECO:0000313" key="2">
    <source>
        <dbReference type="Proteomes" id="UP000247465"/>
    </source>
</evidence>
<dbReference type="Proteomes" id="UP000247465">
    <property type="component" value="Chromosome"/>
</dbReference>
<organism evidence="1 2">
    <name type="scientific">Candidatus Moanibacter tarae</name>
    <dbReference type="NCBI Taxonomy" id="2200854"/>
    <lineage>
        <taxon>Bacteria</taxon>
        <taxon>Pseudomonadati</taxon>
        <taxon>Verrucomicrobiota</taxon>
        <taxon>Opitutia</taxon>
        <taxon>Puniceicoccales</taxon>
        <taxon>Puniceicoccales incertae sedis</taxon>
        <taxon>Candidatus Moanibacter</taxon>
    </lineage>
</organism>
<reference evidence="1 2" key="1">
    <citation type="submission" date="2018-06" db="EMBL/GenBank/DDBJ databases">
        <title>Draft Genome Sequence of a Novel Marine Bacterium Related to the Verrucomicrobia.</title>
        <authorList>
            <person name="Vosseberg J."/>
            <person name="Martijn J."/>
            <person name="Ettema T.J.G."/>
        </authorList>
    </citation>
    <scope>NUCLEOTIDE SEQUENCE [LARGE SCALE GENOMIC DNA]</scope>
    <source>
        <strain evidence="1">TARA_B100001123</strain>
    </source>
</reference>
<proteinExistence type="predicted"/>
<sequence length="50" mass="5944">MLYVMDEREDTGIKEAWLNFFFTQLELFCFKSYLLTQSEATVQSHSIGFK</sequence>
<gene>
    <name evidence="1" type="ORF">DF168_00454</name>
</gene>
<dbReference type="AlphaFoldDB" id="A0A2Z4ABE4"/>
<name>A0A2Z4ABE4_9BACT</name>
<dbReference type="KEGG" id="mtar:DF168_00454"/>
<protein>
    <submittedName>
        <fullName evidence="1">Uncharacterized protein</fullName>
    </submittedName>
</protein>
<accession>A0A2Z4ABE4</accession>
<evidence type="ECO:0000313" key="1">
    <source>
        <dbReference type="EMBL" id="AWT59273.1"/>
    </source>
</evidence>